<organism evidence="3">
    <name type="scientific">Schistocephalus solidus</name>
    <name type="common">Tapeworm</name>
    <dbReference type="NCBI Taxonomy" id="70667"/>
    <lineage>
        <taxon>Eukaryota</taxon>
        <taxon>Metazoa</taxon>
        <taxon>Spiralia</taxon>
        <taxon>Lophotrochozoa</taxon>
        <taxon>Platyhelminthes</taxon>
        <taxon>Cestoda</taxon>
        <taxon>Eucestoda</taxon>
        <taxon>Diphyllobothriidea</taxon>
        <taxon>Diphyllobothriidae</taxon>
        <taxon>Schistocephalus</taxon>
    </lineage>
</organism>
<name>A0A183SH20_SCHSO</name>
<protein>
    <submittedName>
        <fullName evidence="3">Zinc finger protein</fullName>
    </submittedName>
</protein>
<reference evidence="1 2" key="2">
    <citation type="submission" date="2018-11" db="EMBL/GenBank/DDBJ databases">
        <authorList>
            <consortium name="Pathogen Informatics"/>
        </authorList>
    </citation>
    <scope>NUCLEOTIDE SEQUENCE [LARGE SCALE GENOMIC DNA]</scope>
    <source>
        <strain evidence="1 2">NST_G2</strain>
    </source>
</reference>
<dbReference type="Proteomes" id="UP000275846">
    <property type="component" value="Unassembled WGS sequence"/>
</dbReference>
<reference evidence="3" key="1">
    <citation type="submission" date="2016-06" db="UniProtKB">
        <authorList>
            <consortium name="WormBaseParasite"/>
        </authorList>
    </citation>
    <scope>IDENTIFICATION</scope>
</reference>
<sequence length="134" mass="15057">MEMTKPHLGEDEVIILPSVTIDDCLCHQHVLLVTPPEEDIIQQVPVSRPEVHPGRHLPHRKAEEGIHQDQVVFYADSWEEENIVIEAGECMWIQYLSPLARSSIAVGCSSDCLKGIKHSRLELELFGGILESIV</sequence>
<evidence type="ECO:0000313" key="1">
    <source>
        <dbReference type="EMBL" id="VDL89903.1"/>
    </source>
</evidence>
<evidence type="ECO:0000313" key="3">
    <source>
        <dbReference type="WBParaSite" id="SSLN_0000362101-mRNA-1"/>
    </source>
</evidence>
<proteinExistence type="predicted"/>
<dbReference type="OrthoDB" id="6304733at2759"/>
<accession>A0A183SH20</accession>
<evidence type="ECO:0000313" key="2">
    <source>
        <dbReference type="Proteomes" id="UP000275846"/>
    </source>
</evidence>
<dbReference type="EMBL" id="UYSU01032560">
    <property type="protein sequence ID" value="VDL89903.1"/>
    <property type="molecule type" value="Genomic_DNA"/>
</dbReference>
<dbReference type="AlphaFoldDB" id="A0A183SH20"/>
<gene>
    <name evidence="1" type="ORF">SSLN_LOCUS3518</name>
</gene>
<keyword evidence="2" id="KW-1185">Reference proteome</keyword>
<dbReference type="WBParaSite" id="SSLN_0000362101-mRNA-1">
    <property type="protein sequence ID" value="SSLN_0000362101-mRNA-1"/>
    <property type="gene ID" value="SSLN_0000362101"/>
</dbReference>